<dbReference type="SUPFAM" id="SSF47598">
    <property type="entry name" value="Ribbon-helix-helix"/>
    <property type="match status" value="2"/>
</dbReference>
<evidence type="ECO:0000259" key="1">
    <source>
        <dbReference type="Pfam" id="PF03869"/>
    </source>
</evidence>
<protein>
    <submittedName>
        <fullName evidence="2">Arc-like DNA binding domain protein</fullName>
    </submittedName>
</protein>
<accession>A0A1E3GVK5</accession>
<dbReference type="InterPro" id="IPR010985">
    <property type="entry name" value="Ribbon_hlx_hlx"/>
</dbReference>
<dbReference type="GO" id="GO:0006355">
    <property type="term" value="P:regulation of DNA-templated transcription"/>
    <property type="evidence" value="ECO:0007669"/>
    <property type="project" value="InterPro"/>
</dbReference>
<proteinExistence type="predicted"/>
<comment type="caution">
    <text evidence="2">The sequence shown here is derived from an EMBL/GenBank/DDBJ whole genome shotgun (WGS) entry which is preliminary data.</text>
</comment>
<evidence type="ECO:0000313" key="3">
    <source>
        <dbReference type="Proteomes" id="UP000094379"/>
    </source>
</evidence>
<dbReference type="EMBL" id="MCRI01000004">
    <property type="protein sequence ID" value="ODN67576.1"/>
    <property type="molecule type" value="Genomic_DNA"/>
</dbReference>
<dbReference type="STRING" id="291169.A9E74_00684"/>
<dbReference type="Pfam" id="PF03869">
    <property type="entry name" value="Arc"/>
    <property type="match status" value="1"/>
</dbReference>
<dbReference type="GO" id="GO:0003677">
    <property type="term" value="F:DNA binding"/>
    <property type="evidence" value="ECO:0007669"/>
    <property type="project" value="InterPro"/>
</dbReference>
<dbReference type="PATRIC" id="fig|291169.3.peg.686"/>
<gene>
    <name evidence="2" type="ORF">A9E74_00684</name>
</gene>
<dbReference type="Proteomes" id="UP000094379">
    <property type="component" value="Unassembled WGS sequence"/>
</dbReference>
<dbReference type="RefSeq" id="WP_084002884.1">
    <property type="nucleotide sequence ID" value="NZ_MCRI01000004.1"/>
</dbReference>
<name>A0A1E3GVK5_9GAMM</name>
<organism evidence="2 3">
    <name type="scientific">Methylophaga muralis</name>
    <dbReference type="NCBI Taxonomy" id="291169"/>
    <lineage>
        <taxon>Bacteria</taxon>
        <taxon>Pseudomonadati</taxon>
        <taxon>Pseudomonadota</taxon>
        <taxon>Gammaproteobacteria</taxon>
        <taxon>Thiotrichales</taxon>
        <taxon>Piscirickettsiaceae</taxon>
        <taxon>Methylophaga</taxon>
    </lineage>
</organism>
<dbReference type="Gene3D" id="1.10.1220.10">
    <property type="entry name" value="Met repressor-like"/>
    <property type="match status" value="2"/>
</dbReference>
<dbReference type="AlphaFoldDB" id="A0A1E3GVK5"/>
<reference evidence="2 3" key="1">
    <citation type="submission" date="2016-07" db="EMBL/GenBank/DDBJ databases">
        <title>Draft Genome Sequence of Methylophaga muralis Bur 1.</title>
        <authorList>
            <person name="Vasilenko O.V."/>
            <person name="Doronina N.V."/>
            <person name="Shmareva M.N."/>
            <person name="Tarlachkov S.V."/>
            <person name="Mustakhimov I."/>
            <person name="Trotsenko Y.A."/>
        </authorList>
    </citation>
    <scope>NUCLEOTIDE SEQUENCE [LARGE SCALE GENOMIC DNA]</scope>
    <source>
        <strain evidence="2 3">Bur 1</strain>
    </source>
</reference>
<evidence type="ECO:0000313" key="2">
    <source>
        <dbReference type="EMBL" id="ODN67576.1"/>
    </source>
</evidence>
<dbReference type="InterPro" id="IPR005569">
    <property type="entry name" value="Arc_DNA-bd_dom"/>
</dbReference>
<dbReference type="InterPro" id="IPR013321">
    <property type="entry name" value="Arc_rbn_hlx_hlx"/>
</dbReference>
<sequence>MSERKGPFGLRLPAELMSWLRFEAKQHNRSTTSEALFLLQNSLTHRFGKTAVREFIKKHPTDTNSEAFGLRIPDDLKTRLRDFSLLHGMSLNMEIVMRLAHHYEKHQRQTVAAKIRPDAYRTLPLGITESEQHLLDLFRGLNEANRKVILTLINNLTDHDSTNSS</sequence>
<keyword evidence="3" id="KW-1185">Reference proteome</keyword>
<feature type="domain" description="Arc-like DNA binding" evidence="1">
    <location>
        <begin position="8"/>
        <end position="44"/>
    </location>
</feature>